<dbReference type="InterPro" id="IPR054734">
    <property type="entry name" value="PqqF-like_C_4"/>
</dbReference>
<dbReference type="Gene3D" id="3.30.830.10">
    <property type="entry name" value="Metalloenzyme, LuxS/M16 peptidase-like"/>
    <property type="match status" value="4"/>
</dbReference>
<evidence type="ECO:0000259" key="16">
    <source>
        <dbReference type="Pfam" id="PF00675"/>
    </source>
</evidence>
<dbReference type="Pfam" id="PF22456">
    <property type="entry name" value="PqqF-like_C_4"/>
    <property type="match status" value="1"/>
</dbReference>
<accession>A0A0S2JZ16</accession>
<evidence type="ECO:0000256" key="7">
    <source>
        <dbReference type="ARBA" id="ARBA00022723"/>
    </source>
</evidence>
<dbReference type="GO" id="GO:0005737">
    <property type="term" value="C:cytoplasm"/>
    <property type="evidence" value="ECO:0007669"/>
    <property type="project" value="UniProtKB-ARBA"/>
</dbReference>
<evidence type="ECO:0000256" key="8">
    <source>
        <dbReference type="ARBA" id="ARBA00022801"/>
    </source>
</evidence>
<dbReference type="RefSeq" id="WP_058028965.1">
    <property type="nucleotide sequence ID" value="NZ_CP013187.1"/>
</dbReference>
<evidence type="ECO:0000256" key="11">
    <source>
        <dbReference type="ARBA" id="ARBA00029597"/>
    </source>
</evidence>
<dbReference type="PROSITE" id="PS51257">
    <property type="entry name" value="PROKAR_LIPOPROTEIN"/>
    <property type="match status" value="1"/>
</dbReference>
<evidence type="ECO:0000313" key="20">
    <source>
        <dbReference type="EMBL" id="ALO41206.1"/>
    </source>
</evidence>
<evidence type="ECO:0000256" key="15">
    <source>
        <dbReference type="SAM" id="SignalP"/>
    </source>
</evidence>
<protein>
    <recommendedName>
        <fullName evidence="5">Protease 3</fullName>
        <ecNumber evidence="4">3.4.24.55</ecNumber>
    </recommendedName>
    <alternativeName>
        <fullName evidence="13">Pitrilysin</fullName>
    </alternativeName>
    <alternativeName>
        <fullName evidence="12">Protease III</fullName>
    </alternativeName>
    <alternativeName>
        <fullName evidence="11">Protease pi</fullName>
    </alternativeName>
</protein>
<dbReference type="PANTHER" id="PTHR43690">
    <property type="entry name" value="NARDILYSIN"/>
    <property type="match status" value="1"/>
</dbReference>
<keyword evidence="8" id="KW-0378">Hydrolase</keyword>
<evidence type="ECO:0000256" key="13">
    <source>
        <dbReference type="ARBA" id="ARBA00033450"/>
    </source>
</evidence>
<dbReference type="AlphaFoldDB" id="A0A0S2JZ16"/>
<dbReference type="InterPro" id="IPR001431">
    <property type="entry name" value="Pept_M16_Zn_BS"/>
</dbReference>
<dbReference type="InterPro" id="IPR050626">
    <property type="entry name" value="Peptidase_M16"/>
</dbReference>
<feature type="domain" description="Coenzyme PQQ synthesis protein F-like C-terminal lobe" evidence="19">
    <location>
        <begin position="782"/>
        <end position="877"/>
    </location>
</feature>
<dbReference type="KEGG" id="pphe:PP2015_686"/>
<dbReference type="SUPFAM" id="SSF63411">
    <property type="entry name" value="LuxS/MPP-like metallohydrolase"/>
    <property type="match status" value="4"/>
</dbReference>
<feature type="domain" description="Peptidase M16 N-terminal" evidence="16">
    <location>
        <begin position="60"/>
        <end position="194"/>
    </location>
</feature>
<dbReference type="FunFam" id="3.30.830.10:FF:000012">
    <property type="entry name" value="Protease 3"/>
    <property type="match status" value="1"/>
</dbReference>
<dbReference type="PANTHER" id="PTHR43690:SF18">
    <property type="entry name" value="INSULIN-DEGRADING ENZYME-RELATED"/>
    <property type="match status" value="1"/>
</dbReference>
<gene>
    <name evidence="20" type="ORF">PP2015_686</name>
</gene>
<evidence type="ECO:0000256" key="9">
    <source>
        <dbReference type="ARBA" id="ARBA00022833"/>
    </source>
</evidence>
<evidence type="ECO:0000256" key="6">
    <source>
        <dbReference type="ARBA" id="ARBA00022670"/>
    </source>
</evidence>
<evidence type="ECO:0000313" key="21">
    <source>
        <dbReference type="Proteomes" id="UP000061457"/>
    </source>
</evidence>
<keyword evidence="10" id="KW-0482">Metalloprotease</keyword>
<comment type="similarity">
    <text evidence="3 14">Belongs to the peptidase M16 family.</text>
</comment>
<dbReference type="InterPro" id="IPR032632">
    <property type="entry name" value="Peptidase_M16_M"/>
</dbReference>
<dbReference type="InterPro" id="IPR007863">
    <property type="entry name" value="Peptidase_M16_C"/>
</dbReference>
<evidence type="ECO:0000256" key="12">
    <source>
        <dbReference type="ARBA" id="ARBA00031184"/>
    </source>
</evidence>
<dbReference type="Pfam" id="PF16187">
    <property type="entry name" value="Peptidase_M16_M"/>
    <property type="match status" value="1"/>
</dbReference>
<dbReference type="Proteomes" id="UP000061457">
    <property type="component" value="Chromosome I"/>
</dbReference>
<dbReference type="EC" id="3.4.24.55" evidence="4"/>
<evidence type="ECO:0000259" key="18">
    <source>
        <dbReference type="Pfam" id="PF16187"/>
    </source>
</evidence>
<dbReference type="PROSITE" id="PS00143">
    <property type="entry name" value="INSULINASE"/>
    <property type="match status" value="1"/>
</dbReference>
<evidence type="ECO:0000256" key="3">
    <source>
        <dbReference type="ARBA" id="ARBA00007261"/>
    </source>
</evidence>
<keyword evidence="21" id="KW-1185">Reference proteome</keyword>
<evidence type="ECO:0000256" key="10">
    <source>
        <dbReference type="ARBA" id="ARBA00023049"/>
    </source>
</evidence>
<reference evidence="20 21" key="1">
    <citation type="submission" date="2015-11" db="EMBL/GenBank/DDBJ databases">
        <authorList>
            <person name="Zhang Y."/>
            <person name="Guo Z."/>
        </authorList>
    </citation>
    <scope>NUCLEOTIDE SEQUENCE [LARGE SCALE GENOMIC DNA]</scope>
    <source>
        <strain evidence="20 21">KCTC 12086</strain>
    </source>
</reference>
<proteinExistence type="inferred from homology"/>
<comment type="function">
    <text evidence="2">Endopeptidase that degrades small peptides of less than 7 kDa, such as glucagon and insulin.</text>
</comment>
<dbReference type="GO" id="GO:0004222">
    <property type="term" value="F:metalloendopeptidase activity"/>
    <property type="evidence" value="ECO:0007669"/>
    <property type="project" value="UniProtKB-EC"/>
</dbReference>
<dbReference type="OrthoDB" id="9811314at2"/>
<name>A0A0S2JZ16_9GAMM</name>
<dbReference type="InterPro" id="IPR011765">
    <property type="entry name" value="Pept_M16_N"/>
</dbReference>
<comment type="cofactor">
    <cofactor evidence="1">
        <name>Zn(2+)</name>
        <dbReference type="ChEBI" id="CHEBI:29105"/>
    </cofactor>
</comment>
<dbReference type="PATRIC" id="fig|161398.10.peg.699"/>
<sequence length="961" mass="108558">MKKAFTISALALALAACSQTSNNNTQASATNTLAPLDKLAVSPNDQRGYRTLKLENNIEVILVSDPTTEKSAAALNVGVGLLQDPMTQQGMAHYLEHLLFLGTDKYPETNQYKEFLTENGGVSNASTWLTYTNYMFKVNNDAYDEALDRFSDFFKSPKLYPEYTEKEINAVNAEWSMRREMDFFGQFKLSRDMMGEHPANRFLIGNLETLGDKENSNLHKETVEFYNKYYSANIMKVALISNASLDEMEKLAKKHFSPIKDKGIEKPQVKQEINFAELGGKKIYYKPNQDLKQLKLDFTIKNNQDQFKFKPNAFVSYLLGSEMPGTPAQQLKALGWISSLNAGGTPNHYGNYGEMSITLNLTDLGMQNRDEIVAIIMQYIDLVKEKGVDEKYYKEIKTSLDNEFRFLQKVDEFSYAAQLVNSMQDYPLNYSINAPYYFGQFNAKAVDDVLSQLTPDTLRIWYTSKNEKVDQKQHFYAGEYRIEDIAESEIATWKKPTQVALTLPKVNRLLPENFDLKTAGMKQSTAELKVEKDGVKVWHYPSQLFAEQPKGILKIDLNAGEANADIETQVSLALWSDLYNLQQSLLQAEASVAGISTRATTSNGMSLLLNGFTDKQNLLLSEMLSDLIPEVTETNFAQAKDRLIRGINNAQKQFTVRQLFPALQNLTEANNFEDDALIAAAQKLDVATFKARLEKLVKANQPRVFAFGNYNQGDLENVAEVISKTLGSNHTQTSFAKTKTIAPLPQQVLSYQKDTAAADNGLLDIHVHRKAGFKQKAIANVLAKHFSHEAFNQLRTEEQLAYAVGAFYYPVDDYASIGLYIQSPVMDLVQAQKRFDDFKVEYKAKLDALTPEQFAAIKQGVLVGLTQAPKNMYEEVSPIFSDWYKENWNYDSKQQMITEVQNVKLSDIKQFYNETLANPKASRINVQLRGANYQDKPFAEIKGQTKITDIAELSGKVSYQL</sequence>
<evidence type="ECO:0000256" key="4">
    <source>
        <dbReference type="ARBA" id="ARBA00012449"/>
    </source>
</evidence>
<evidence type="ECO:0000256" key="14">
    <source>
        <dbReference type="RuleBase" id="RU004447"/>
    </source>
</evidence>
<dbReference type="Pfam" id="PF05193">
    <property type="entry name" value="Peptidase_M16_C"/>
    <property type="match status" value="1"/>
</dbReference>
<dbReference type="EMBL" id="CP013187">
    <property type="protein sequence ID" value="ALO41206.1"/>
    <property type="molecule type" value="Genomic_DNA"/>
</dbReference>
<dbReference type="GO" id="GO:0006508">
    <property type="term" value="P:proteolysis"/>
    <property type="evidence" value="ECO:0007669"/>
    <property type="project" value="UniProtKB-KW"/>
</dbReference>
<feature type="domain" description="Peptidase M16 middle/third" evidence="18">
    <location>
        <begin position="404"/>
        <end position="679"/>
    </location>
</feature>
<dbReference type="GO" id="GO:0046872">
    <property type="term" value="F:metal ion binding"/>
    <property type="evidence" value="ECO:0007669"/>
    <property type="project" value="UniProtKB-KW"/>
</dbReference>
<keyword evidence="6" id="KW-0645">Protease</keyword>
<dbReference type="InterPro" id="IPR011249">
    <property type="entry name" value="Metalloenz_LuxS/M16"/>
</dbReference>
<keyword evidence="9" id="KW-0862">Zinc</keyword>
<organism evidence="20 21">
    <name type="scientific">Pseudoalteromonas phenolica</name>
    <dbReference type="NCBI Taxonomy" id="161398"/>
    <lineage>
        <taxon>Bacteria</taxon>
        <taxon>Pseudomonadati</taxon>
        <taxon>Pseudomonadota</taxon>
        <taxon>Gammaproteobacteria</taxon>
        <taxon>Alteromonadales</taxon>
        <taxon>Pseudoalteromonadaceae</taxon>
        <taxon>Pseudoalteromonas</taxon>
    </lineage>
</organism>
<evidence type="ECO:0000259" key="19">
    <source>
        <dbReference type="Pfam" id="PF22456"/>
    </source>
</evidence>
<feature type="signal peptide" evidence="15">
    <location>
        <begin position="1"/>
        <end position="23"/>
    </location>
</feature>
<evidence type="ECO:0000256" key="1">
    <source>
        <dbReference type="ARBA" id="ARBA00001947"/>
    </source>
</evidence>
<feature type="chain" id="PRO_5006600906" description="Protease 3" evidence="15">
    <location>
        <begin position="24"/>
        <end position="961"/>
    </location>
</feature>
<feature type="domain" description="Peptidase M16 C-terminal" evidence="17">
    <location>
        <begin position="224"/>
        <end position="400"/>
    </location>
</feature>
<dbReference type="FunFam" id="3.30.830.10:FF:000005">
    <property type="entry name" value="nardilysin isoform X1"/>
    <property type="match status" value="1"/>
</dbReference>
<evidence type="ECO:0000259" key="17">
    <source>
        <dbReference type="Pfam" id="PF05193"/>
    </source>
</evidence>
<evidence type="ECO:0000256" key="2">
    <source>
        <dbReference type="ARBA" id="ARBA00002184"/>
    </source>
</evidence>
<keyword evidence="7" id="KW-0479">Metal-binding</keyword>
<keyword evidence="15" id="KW-0732">Signal</keyword>
<evidence type="ECO:0000256" key="5">
    <source>
        <dbReference type="ARBA" id="ARBA00017565"/>
    </source>
</evidence>
<dbReference type="STRING" id="161398.PP2015_686"/>
<dbReference type="Pfam" id="PF00675">
    <property type="entry name" value="Peptidase_M16"/>
    <property type="match status" value="1"/>
</dbReference>